<evidence type="ECO:0000256" key="5">
    <source>
        <dbReference type="ARBA" id="ARBA00023002"/>
    </source>
</evidence>
<evidence type="ECO:0000256" key="1">
    <source>
        <dbReference type="ARBA" id="ARBA00001947"/>
    </source>
</evidence>
<dbReference type="Pfam" id="PF00107">
    <property type="entry name" value="ADH_zinc_N"/>
    <property type="match status" value="1"/>
</dbReference>
<evidence type="ECO:0000256" key="6">
    <source>
        <dbReference type="RuleBase" id="RU361277"/>
    </source>
</evidence>
<dbReference type="InterPro" id="IPR036291">
    <property type="entry name" value="NAD(P)-bd_dom_sf"/>
</dbReference>
<dbReference type="GO" id="GO:0016491">
    <property type="term" value="F:oxidoreductase activity"/>
    <property type="evidence" value="ECO:0007669"/>
    <property type="project" value="UniProtKB-KW"/>
</dbReference>
<dbReference type="PROSITE" id="PS00059">
    <property type="entry name" value="ADH_ZINC"/>
    <property type="match status" value="1"/>
</dbReference>
<feature type="domain" description="Enoyl reductase (ER)" evidence="7">
    <location>
        <begin position="12"/>
        <end position="362"/>
    </location>
</feature>
<keyword evidence="9" id="KW-1185">Reference proteome</keyword>
<dbReference type="Gene3D" id="3.90.180.10">
    <property type="entry name" value="Medium-chain alcohol dehydrogenases, catalytic domain"/>
    <property type="match status" value="1"/>
</dbReference>
<comment type="caution">
    <text evidence="8">The sequence shown here is derived from an EMBL/GenBank/DDBJ whole genome shotgun (WGS) entry which is preliminary data.</text>
</comment>
<keyword evidence="4 6" id="KW-0862">Zinc</keyword>
<keyword evidence="5" id="KW-0560">Oxidoreductase</keyword>
<evidence type="ECO:0000256" key="3">
    <source>
        <dbReference type="ARBA" id="ARBA00022723"/>
    </source>
</evidence>
<dbReference type="InterPro" id="IPR013149">
    <property type="entry name" value="ADH-like_C"/>
</dbReference>
<dbReference type="OrthoDB" id="334894at2"/>
<dbReference type="SUPFAM" id="SSF50129">
    <property type="entry name" value="GroES-like"/>
    <property type="match status" value="1"/>
</dbReference>
<protein>
    <submittedName>
        <fullName evidence="8">NAD(P)-dependent alcohol dehydrogenase</fullName>
    </submittedName>
</protein>
<dbReference type="InterPro" id="IPR020843">
    <property type="entry name" value="ER"/>
</dbReference>
<accession>A0A4R4T3W0</accession>
<dbReference type="RefSeq" id="WP_132820087.1">
    <property type="nucleotide sequence ID" value="NZ_SMKI01000277.1"/>
</dbReference>
<evidence type="ECO:0000256" key="4">
    <source>
        <dbReference type="ARBA" id="ARBA00022833"/>
    </source>
</evidence>
<dbReference type="InterPro" id="IPR002328">
    <property type="entry name" value="ADH_Zn_CS"/>
</dbReference>
<dbReference type="InterPro" id="IPR011032">
    <property type="entry name" value="GroES-like_sf"/>
</dbReference>
<dbReference type="SUPFAM" id="SSF51735">
    <property type="entry name" value="NAD(P)-binding Rossmann-fold domains"/>
    <property type="match status" value="1"/>
</dbReference>
<dbReference type="GO" id="GO:0008270">
    <property type="term" value="F:zinc ion binding"/>
    <property type="evidence" value="ECO:0007669"/>
    <property type="project" value="InterPro"/>
</dbReference>
<evidence type="ECO:0000259" key="7">
    <source>
        <dbReference type="SMART" id="SM00829"/>
    </source>
</evidence>
<dbReference type="Gene3D" id="3.40.50.720">
    <property type="entry name" value="NAD(P)-binding Rossmann-like Domain"/>
    <property type="match status" value="1"/>
</dbReference>
<proteinExistence type="inferred from homology"/>
<dbReference type="Proteomes" id="UP000295345">
    <property type="component" value="Unassembled WGS sequence"/>
</dbReference>
<gene>
    <name evidence="8" type="ORF">E1283_23320</name>
</gene>
<dbReference type="InterPro" id="IPR013154">
    <property type="entry name" value="ADH-like_N"/>
</dbReference>
<name>A0A4R4T3W0_9ACTN</name>
<evidence type="ECO:0000313" key="8">
    <source>
        <dbReference type="EMBL" id="TDC71520.1"/>
    </source>
</evidence>
<reference evidence="8 9" key="1">
    <citation type="submission" date="2019-03" db="EMBL/GenBank/DDBJ databases">
        <title>Draft genome sequences of novel Actinobacteria.</title>
        <authorList>
            <person name="Sahin N."/>
            <person name="Ay H."/>
            <person name="Saygin H."/>
        </authorList>
    </citation>
    <scope>NUCLEOTIDE SEQUENCE [LARGE SCALE GENOMIC DNA]</scope>
    <source>
        <strain evidence="8 9">DSM 41900</strain>
    </source>
</reference>
<dbReference type="CDD" id="cd08278">
    <property type="entry name" value="benzyl_alcohol_DH"/>
    <property type="match status" value="1"/>
</dbReference>
<comment type="similarity">
    <text evidence="2 6">Belongs to the zinc-containing alcohol dehydrogenase family.</text>
</comment>
<dbReference type="EMBL" id="SMKI01000277">
    <property type="protein sequence ID" value="TDC71520.1"/>
    <property type="molecule type" value="Genomic_DNA"/>
</dbReference>
<evidence type="ECO:0000313" key="9">
    <source>
        <dbReference type="Proteomes" id="UP000295345"/>
    </source>
</evidence>
<dbReference type="AlphaFoldDB" id="A0A4R4T3W0"/>
<dbReference type="Pfam" id="PF08240">
    <property type="entry name" value="ADH_N"/>
    <property type="match status" value="1"/>
</dbReference>
<dbReference type="SMART" id="SM00829">
    <property type="entry name" value="PKS_ER"/>
    <property type="match status" value="1"/>
</dbReference>
<keyword evidence="3 6" id="KW-0479">Metal-binding</keyword>
<sequence>MRITAAVSRAAGAGFTLETVELDPPRADEILVRIAAGGLCHTDLAIRSAITPEHGPVVLGHEGAGVVEEVGGAVSGVRPGDRVILSYRSCRRCGRCLAGRPAYCEQSMRLNNSGRRADGSATMRQAGAPVAGSFFGQSSFATHALASTDNVVVVADEGADLATVAPLGCGFQTGAGAVLNVLRPDPDARFAVYGAGGVGLSALLAAKAAGAASTVVVEPVAVRRELADRLGATAVIDPTDGDVVAAVREATGGGPSHALDTTGVPAVVADAVRALAPTGTLVVVGLGAAELTLDLQDLMLNGKAVRGCIEGDAVPQRFIPELLDLHAAGRFPVQELITTYSFTDINRAVADQRAGRAVKPVLVW</sequence>
<comment type="cofactor">
    <cofactor evidence="1 6">
        <name>Zn(2+)</name>
        <dbReference type="ChEBI" id="CHEBI:29105"/>
    </cofactor>
</comment>
<evidence type="ECO:0000256" key="2">
    <source>
        <dbReference type="ARBA" id="ARBA00008072"/>
    </source>
</evidence>
<dbReference type="PANTHER" id="PTHR43350:SF21">
    <property type="entry name" value="S-NITROSOMYCOTHIOL REDUCTASE MSCR"/>
    <property type="match status" value="1"/>
</dbReference>
<organism evidence="8 9">
    <name type="scientific">Streptomyces hainanensis</name>
    <dbReference type="NCBI Taxonomy" id="402648"/>
    <lineage>
        <taxon>Bacteria</taxon>
        <taxon>Bacillati</taxon>
        <taxon>Actinomycetota</taxon>
        <taxon>Actinomycetes</taxon>
        <taxon>Kitasatosporales</taxon>
        <taxon>Streptomycetaceae</taxon>
        <taxon>Streptomyces</taxon>
    </lineage>
</organism>
<dbReference type="PANTHER" id="PTHR43350">
    <property type="entry name" value="NAD-DEPENDENT ALCOHOL DEHYDROGENASE"/>
    <property type="match status" value="1"/>
</dbReference>